<dbReference type="Gene3D" id="3.30.1240.10">
    <property type="match status" value="1"/>
</dbReference>
<reference evidence="2 3" key="1">
    <citation type="submission" date="2018-11" db="EMBL/GenBank/DDBJ databases">
        <title>Sequencing the genomes of 1000 actinobacteria strains.</title>
        <authorList>
            <person name="Klenk H.-P."/>
        </authorList>
    </citation>
    <scope>NUCLEOTIDE SEQUENCE [LARGE SCALE GENOMIC DNA]</scope>
    <source>
        <strain evidence="2 3">DSM 15700</strain>
    </source>
</reference>
<sequence>MSPAMAPQMRAEMLIVLDIDGTLVGKDCKVPVQTVDALELARAAGHHIVPASGRSLAGLIPMARRLGLTEGFAVGSNGAVTVHLDAGMPSGYEVTDTAVFDPGPVIAKAQALEPEVLVAVERLGEGWQVNHRFDAGLLNGPQRVVDASELHGEPTTRVALHAPGLARHTEALAALGGVTVTPAGKNWIDATPADVSKATAVERIRTRLDVPAAATVAVGDDLNDLPLLKWATRGVAMQHAPAVVHDAADETTGSIDAAGVVTVLHSLTPAVARDPGLSPLAAQLTAAVHTTAGSLTSVRVWHSTNTDLAKAEIWTHHTGTWRRHSPIPAARGATMRDMENAAHEAGLDFPRGTPTCSTRGRSSTSTNSCEPTVTSPTP</sequence>
<dbReference type="GO" id="GO:0016791">
    <property type="term" value="F:phosphatase activity"/>
    <property type="evidence" value="ECO:0007669"/>
    <property type="project" value="TreeGrafter"/>
</dbReference>
<dbReference type="InterPro" id="IPR036412">
    <property type="entry name" value="HAD-like_sf"/>
</dbReference>
<evidence type="ECO:0000313" key="3">
    <source>
        <dbReference type="Proteomes" id="UP000280501"/>
    </source>
</evidence>
<keyword evidence="2" id="KW-0378">Hydrolase</keyword>
<dbReference type="OrthoDB" id="5143903at2"/>
<dbReference type="Gene3D" id="3.40.50.1000">
    <property type="entry name" value="HAD superfamily/HAD-like"/>
    <property type="match status" value="1"/>
</dbReference>
<dbReference type="Proteomes" id="UP000280501">
    <property type="component" value="Unassembled WGS sequence"/>
</dbReference>
<keyword evidence="3" id="KW-1185">Reference proteome</keyword>
<proteinExistence type="predicted"/>
<dbReference type="AlphaFoldDB" id="A0A3N4YP43"/>
<dbReference type="InterPro" id="IPR023214">
    <property type="entry name" value="HAD_sf"/>
</dbReference>
<dbReference type="EMBL" id="RKQZ01000001">
    <property type="protein sequence ID" value="RPF22829.1"/>
    <property type="molecule type" value="Genomic_DNA"/>
</dbReference>
<evidence type="ECO:0000313" key="2">
    <source>
        <dbReference type="EMBL" id="RPF22829.1"/>
    </source>
</evidence>
<comment type="caution">
    <text evidence="2">The sequence shown here is derived from an EMBL/GenBank/DDBJ whole genome shotgun (WGS) entry which is preliminary data.</text>
</comment>
<protein>
    <submittedName>
        <fullName evidence="2">HAD superfamily hydrolase (TIGR01484 family)</fullName>
    </submittedName>
</protein>
<evidence type="ECO:0000256" key="1">
    <source>
        <dbReference type="SAM" id="MobiDB-lite"/>
    </source>
</evidence>
<dbReference type="PANTHER" id="PTHR10000">
    <property type="entry name" value="PHOSPHOSERINE PHOSPHATASE"/>
    <property type="match status" value="1"/>
</dbReference>
<dbReference type="Pfam" id="PF08282">
    <property type="entry name" value="Hydrolase_3"/>
    <property type="match status" value="2"/>
</dbReference>
<dbReference type="PANTHER" id="PTHR10000:SF8">
    <property type="entry name" value="HAD SUPERFAMILY HYDROLASE-LIKE, TYPE 3"/>
    <property type="match status" value="1"/>
</dbReference>
<dbReference type="SUPFAM" id="SSF56784">
    <property type="entry name" value="HAD-like"/>
    <property type="match status" value="1"/>
</dbReference>
<organism evidence="2 3">
    <name type="scientific">Myceligenerans xiligouense</name>
    <dbReference type="NCBI Taxonomy" id="253184"/>
    <lineage>
        <taxon>Bacteria</taxon>
        <taxon>Bacillati</taxon>
        <taxon>Actinomycetota</taxon>
        <taxon>Actinomycetes</taxon>
        <taxon>Micrococcales</taxon>
        <taxon>Promicromonosporaceae</taxon>
        <taxon>Myceligenerans</taxon>
    </lineage>
</organism>
<feature type="region of interest" description="Disordered" evidence="1">
    <location>
        <begin position="344"/>
        <end position="378"/>
    </location>
</feature>
<name>A0A3N4YP43_9MICO</name>
<gene>
    <name evidence="2" type="ORF">EDD34_3503</name>
</gene>
<dbReference type="GO" id="GO:0005829">
    <property type="term" value="C:cytosol"/>
    <property type="evidence" value="ECO:0007669"/>
    <property type="project" value="TreeGrafter"/>
</dbReference>
<dbReference type="GO" id="GO:0000287">
    <property type="term" value="F:magnesium ion binding"/>
    <property type="evidence" value="ECO:0007669"/>
    <property type="project" value="TreeGrafter"/>
</dbReference>
<accession>A0A3N4YP43</accession>
<feature type="compositionally biased region" description="Low complexity" evidence="1">
    <location>
        <begin position="350"/>
        <end position="369"/>
    </location>
</feature>